<comment type="caution">
    <text evidence="6">The sequence shown here is derived from an EMBL/GenBank/DDBJ whole genome shotgun (WGS) entry which is preliminary data.</text>
</comment>
<sequence length="126" mass="13886">MVISRKLLLEGADPVVTSELTRLEFASAVTAAHRDHRLSDPTGVLARFDWDCRDEGAFTFLRMNTRTIMPAARQLVTTHRLRSPDALHLATALQDAIPLAGGEQVAMVTRDQRQATAAREHGLTVL</sequence>
<gene>
    <name evidence="6" type="ORF">DFQ14_103299</name>
</gene>
<organism evidence="6 7">
    <name type="scientific">Halopolyspora algeriensis</name>
    <dbReference type="NCBI Taxonomy" id="1500506"/>
    <lineage>
        <taxon>Bacteria</taxon>
        <taxon>Bacillati</taxon>
        <taxon>Actinomycetota</taxon>
        <taxon>Actinomycetes</taxon>
        <taxon>Actinomycetes incertae sedis</taxon>
        <taxon>Halopolyspora</taxon>
    </lineage>
</organism>
<keyword evidence="2" id="KW-0479">Metal-binding</keyword>
<dbReference type="GO" id="GO:0046872">
    <property type="term" value="F:metal ion binding"/>
    <property type="evidence" value="ECO:0007669"/>
    <property type="project" value="UniProtKB-KW"/>
</dbReference>
<name>A0A368VX60_9ACTN</name>
<protein>
    <recommendedName>
        <fullName evidence="5">PIN domain-containing protein</fullName>
    </recommendedName>
</protein>
<evidence type="ECO:0000256" key="1">
    <source>
        <dbReference type="ARBA" id="ARBA00022722"/>
    </source>
</evidence>
<dbReference type="AlphaFoldDB" id="A0A368VX60"/>
<dbReference type="Pfam" id="PF01850">
    <property type="entry name" value="PIN"/>
    <property type="match status" value="1"/>
</dbReference>
<dbReference type="EMBL" id="QPJC01000003">
    <property type="protein sequence ID" value="RCW45328.1"/>
    <property type="molecule type" value="Genomic_DNA"/>
</dbReference>
<dbReference type="CDD" id="cd09874">
    <property type="entry name" value="PIN_MT3492-like"/>
    <property type="match status" value="1"/>
</dbReference>
<proteinExistence type="predicted"/>
<accession>A0A368VX60</accession>
<evidence type="ECO:0000313" key="6">
    <source>
        <dbReference type="EMBL" id="RCW45328.1"/>
    </source>
</evidence>
<evidence type="ECO:0000256" key="4">
    <source>
        <dbReference type="ARBA" id="ARBA00022842"/>
    </source>
</evidence>
<reference evidence="6 7" key="1">
    <citation type="submission" date="2018-07" db="EMBL/GenBank/DDBJ databases">
        <title>Genomic Encyclopedia of Type Strains, Phase III (KMG-III): the genomes of soil and plant-associated and newly described type strains.</title>
        <authorList>
            <person name="Whitman W."/>
        </authorList>
    </citation>
    <scope>NUCLEOTIDE SEQUENCE [LARGE SCALE GENOMIC DNA]</scope>
    <source>
        <strain evidence="6 7">CECT 8575</strain>
    </source>
</reference>
<dbReference type="InterPro" id="IPR002716">
    <property type="entry name" value="PIN_dom"/>
</dbReference>
<keyword evidence="1" id="KW-0540">Nuclease</keyword>
<dbReference type="Proteomes" id="UP000253495">
    <property type="component" value="Unassembled WGS sequence"/>
</dbReference>
<keyword evidence="4" id="KW-0460">Magnesium</keyword>
<dbReference type="GO" id="GO:0004518">
    <property type="term" value="F:nuclease activity"/>
    <property type="evidence" value="ECO:0007669"/>
    <property type="project" value="UniProtKB-KW"/>
</dbReference>
<evidence type="ECO:0000256" key="2">
    <source>
        <dbReference type="ARBA" id="ARBA00022723"/>
    </source>
</evidence>
<dbReference type="SUPFAM" id="SSF88723">
    <property type="entry name" value="PIN domain-like"/>
    <property type="match status" value="1"/>
</dbReference>
<evidence type="ECO:0000259" key="5">
    <source>
        <dbReference type="Pfam" id="PF01850"/>
    </source>
</evidence>
<dbReference type="GO" id="GO:0016787">
    <property type="term" value="F:hydrolase activity"/>
    <property type="evidence" value="ECO:0007669"/>
    <property type="project" value="UniProtKB-KW"/>
</dbReference>
<dbReference type="InterPro" id="IPR029060">
    <property type="entry name" value="PIN-like_dom_sf"/>
</dbReference>
<feature type="domain" description="PIN" evidence="5">
    <location>
        <begin position="8"/>
        <end position="118"/>
    </location>
</feature>
<evidence type="ECO:0000313" key="7">
    <source>
        <dbReference type="Proteomes" id="UP000253495"/>
    </source>
</evidence>
<keyword evidence="3" id="KW-0378">Hydrolase</keyword>
<dbReference type="Gene3D" id="3.40.50.1010">
    <property type="entry name" value="5'-nuclease"/>
    <property type="match status" value="1"/>
</dbReference>
<keyword evidence="7" id="KW-1185">Reference proteome</keyword>
<dbReference type="RefSeq" id="WP_246195777.1">
    <property type="nucleotide sequence ID" value="NZ_QPJC01000003.1"/>
</dbReference>
<evidence type="ECO:0000256" key="3">
    <source>
        <dbReference type="ARBA" id="ARBA00022801"/>
    </source>
</evidence>